<dbReference type="RefSeq" id="WP_143380945.1">
    <property type="nucleotide sequence ID" value="NZ_CP041637.1"/>
</dbReference>
<reference evidence="1 2" key="1">
    <citation type="submission" date="2019-07" db="EMBL/GenBank/DDBJ databases">
        <title>Genome sequencing for Formosa sp. PS13.</title>
        <authorList>
            <person name="Park S.-J."/>
        </authorList>
    </citation>
    <scope>NUCLEOTIDE SEQUENCE [LARGE SCALE GENOMIC DNA]</scope>
    <source>
        <strain evidence="1 2">PS13</strain>
    </source>
</reference>
<protein>
    <recommendedName>
        <fullName evidence="3">GAF domain-containing protein</fullName>
    </recommendedName>
</protein>
<evidence type="ECO:0000313" key="1">
    <source>
        <dbReference type="EMBL" id="QDO94057.1"/>
    </source>
</evidence>
<organism evidence="1 2">
    <name type="scientific">Formosa sediminum</name>
    <dbReference type="NCBI Taxonomy" id="2594004"/>
    <lineage>
        <taxon>Bacteria</taxon>
        <taxon>Pseudomonadati</taxon>
        <taxon>Bacteroidota</taxon>
        <taxon>Flavobacteriia</taxon>
        <taxon>Flavobacteriales</taxon>
        <taxon>Flavobacteriaceae</taxon>
        <taxon>Formosa</taxon>
    </lineage>
</organism>
<dbReference type="KEGG" id="fop:FNB79_08715"/>
<dbReference type="AlphaFoldDB" id="A0A516GRA2"/>
<gene>
    <name evidence="1" type="ORF">FNB79_08715</name>
</gene>
<dbReference type="OrthoDB" id="627374at2"/>
<name>A0A516GRA2_9FLAO</name>
<proteinExistence type="predicted"/>
<evidence type="ECO:0008006" key="3">
    <source>
        <dbReference type="Google" id="ProtNLM"/>
    </source>
</evidence>
<sequence length="782" mass="90562">MEQLITGPFKPIISFRYLKSTFEKLLSSKNPMEQFMAKEGIKILDANPELVTGTSAIDVFYSYKEEVDKIMAFLFPPALADNEIKAALFPYSNAYFYVSKRFKSIIDETSSDVNQVLRKLYKDNDDSIDLNPYAIILNKYYQFNVDFERPKQIQLVDGTGVTRTYRITFNADFLNIYPNENAVEITSEILDELLENAQDKSVWDLYFPEDSWTVEGFGIISMIDTTLDEKIDDFKAHLIKGNSNNSKPIIEDLRKIFNISDLEIGNYIVEGDQLIRPIGEGKHTFTLHDDGQQVSCQSYACKYVYDTLFVNHEPVVLSNVLNYSKKSPGNSLSRTLLEKGFKSAILLPIVIDGELKFIVELVAHKVNQLNHINKVKLDTIMPFILSHSKRSIAEYDNEISAIIQNQCTSIHPAVEWRFVEEAHRFIQERDAGFSPNFNEIKFENVLPLFGQIDIVGSSVARNKAIQSDLNMALTLSKNILRERIEDKNYPFYEQLIYKIDKQIYELESDFNNNTEQEINLFFEKDIYPLFRHFKAAGPKNDKIDDFINTLNENKHSFYVARKAYDDTINNINKSLSVFIEKKQVKAQEIYPHYFEKFKTDGIEHNMYVGQSISQNTAYHESVLFNLRLWQLQVMCEMEALYYANQHNFPVKLDVTSLVLVYDVPLTIRYRIDEKQFDVDGAYNVRYEMIKKRIDKALIKGTTERITQPHKLTVVYSTNNIEREYLSYFEFLKSKNYIGDKIEILEVEELQGANGIKAIRADINPKLEQANTLFSMADLEASL</sequence>
<dbReference type="EMBL" id="CP041637">
    <property type="protein sequence ID" value="QDO94057.1"/>
    <property type="molecule type" value="Genomic_DNA"/>
</dbReference>
<accession>A0A516GRA2</accession>
<keyword evidence="2" id="KW-1185">Reference proteome</keyword>
<dbReference type="Proteomes" id="UP000319209">
    <property type="component" value="Chromosome"/>
</dbReference>
<evidence type="ECO:0000313" key="2">
    <source>
        <dbReference type="Proteomes" id="UP000319209"/>
    </source>
</evidence>